<dbReference type="AlphaFoldDB" id="A0A2A4FT82"/>
<evidence type="ECO:0000256" key="3">
    <source>
        <dbReference type="ARBA" id="ARBA00022777"/>
    </source>
</evidence>
<dbReference type="KEGG" id="rdi:CMV14_15360"/>
<keyword evidence="2" id="KW-0547">Nucleotide-binding</keyword>
<dbReference type="GO" id="GO:0016020">
    <property type="term" value="C:membrane"/>
    <property type="evidence" value="ECO:0007669"/>
    <property type="project" value="TreeGrafter"/>
</dbReference>
<dbReference type="RefSeq" id="WP_096367756.1">
    <property type="nucleotide sequence ID" value="NZ_CP023449.1"/>
</dbReference>
<keyword evidence="3" id="KW-0418">Kinase</keyword>
<keyword evidence="7" id="KW-1185">Reference proteome</keyword>
<dbReference type="OrthoDB" id="9801841at2"/>
<comment type="caution">
    <text evidence="6">The sequence shown here is derived from an EMBL/GenBank/DDBJ whole genome shotgun (WGS) entry which is preliminary data.</text>
</comment>
<dbReference type="InterPro" id="IPR008271">
    <property type="entry name" value="Ser/Thr_kinase_AS"/>
</dbReference>
<dbReference type="GO" id="GO:0004674">
    <property type="term" value="F:protein serine/threonine kinase activity"/>
    <property type="evidence" value="ECO:0007669"/>
    <property type="project" value="InterPro"/>
</dbReference>
<keyword evidence="4" id="KW-0067">ATP-binding</keyword>
<dbReference type="EMBL" id="NWUF01000011">
    <property type="protein sequence ID" value="PCE41955.1"/>
    <property type="molecule type" value="Genomic_DNA"/>
</dbReference>
<dbReference type="GO" id="GO:0005524">
    <property type="term" value="F:ATP binding"/>
    <property type="evidence" value="ECO:0007669"/>
    <property type="project" value="UniProtKB-KW"/>
</dbReference>
<accession>A0A2A4FT82</accession>
<evidence type="ECO:0000256" key="1">
    <source>
        <dbReference type="ARBA" id="ARBA00022679"/>
    </source>
</evidence>
<proteinExistence type="predicted"/>
<dbReference type="Proteomes" id="UP000218934">
    <property type="component" value="Unassembled WGS sequence"/>
</dbReference>
<dbReference type="Pfam" id="PF00069">
    <property type="entry name" value="Pkinase"/>
    <property type="match status" value="1"/>
</dbReference>
<dbReference type="GO" id="GO:0005776">
    <property type="term" value="C:autophagosome"/>
    <property type="evidence" value="ECO:0007669"/>
    <property type="project" value="TreeGrafter"/>
</dbReference>
<dbReference type="PANTHER" id="PTHR24348:SF22">
    <property type="entry name" value="NON-SPECIFIC SERINE_THREONINE PROTEIN KINASE"/>
    <property type="match status" value="1"/>
</dbReference>
<dbReference type="InterPro" id="IPR011009">
    <property type="entry name" value="Kinase-like_dom_sf"/>
</dbReference>
<dbReference type="PROSITE" id="PS50011">
    <property type="entry name" value="PROTEIN_KINASE_DOM"/>
    <property type="match status" value="1"/>
</dbReference>
<dbReference type="GO" id="GO:0000407">
    <property type="term" value="C:phagophore assembly site"/>
    <property type="evidence" value="ECO:0007669"/>
    <property type="project" value="TreeGrafter"/>
</dbReference>
<feature type="domain" description="Protein kinase" evidence="5">
    <location>
        <begin position="21"/>
        <end position="288"/>
    </location>
</feature>
<dbReference type="PANTHER" id="PTHR24348">
    <property type="entry name" value="SERINE/THREONINE-PROTEIN KINASE UNC-51-RELATED"/>
    <property type="match status" value="1"/>
</dbReference>
<evidence type="ECO:0000256" key="2">
    <source>
        <dbReference type="ARBA" id="ARBA00022741"/>
    </source>
</evidence>
<evidence type="ECO:0000259" key="5">
    <source>
        <dbReference type="PROSITE" id="PS50011"/>
    </source>
</evidence>
<dbReference type="InterPro" id="IPR045269">
    <property type="entry name" value="Atg1-like"/>
</dbReference>
<protein>
    <recommendedName>
        <fullName evidence="5">Protein kinase domain-containing protein</fullName>
    </recommendedName>
</protein>
<organism evidence="6 7">
    <name type="scientific">Rhizorhabdus dicambivorans</name>
    <dbReference type="NCBI Taxonomy" id="1850238"/>
    <lineage>
        <taxon>Bacteria</taxon>
        <taxon>Pseudomonadati</taxon>
        <taxon>Pseudomonadota</taxon>
        <taxon>Alphaproteobacteria</taxon>
        <taxon>Sphingomonadales</taxon>
        <taxon>Sphingomonadaceae</taxon>
        <taxon>Rhizorhabdus</taxon>
    </lineage>
</organism>
<dbReference type="Gene3D" id="1.10.510.10">
    <property type="entry name" value="Transferase(Phosphotransferase) domain 1"/>
    <property type="match status" value="1"/>
</dbReference>
<dbReference type="GO" id="GO:0005829">
    <property type="term" value="C:cytosol"/>
    <property type="evidence" value="ECO:0007669"/>
    <property type="project" value="TreeGrafter"/>
</dbReference>
<evidence type="ECO:0000313" key="7">
    <source>
        <dbReference type="Proteomes" id="UP000218934"/>
    </source>
</evidence>
<sequence>MDKIKAALWESNLKGTTVAGCAVEKMIDFGKSAVVFRARRGDELVALKIFDDELIERYGDKTQLARIDRELTLVGKSHPNMVEILDGGFDSGTGNHFIVMQYLPGRSLEKCLQEIPEENVALLIEQLASVCQYLETLSLAHRDIKPANIVILENFTRLVLLDFGVLKPVGEVGLTDSDGIQSFVGTLQYSSPEFLLRDEEDSLEGWRALSLYQIGGVLHDLIMRKPLFHDYVHPYGRLVMAVQNDLPSVTSATLPSYLVDACKAALIKNCHTRLELVSWASFSPPPKMTAGLAARERVTRRSVVGQALDVSFQEVVHPA</sequence>
<reference evidence="6 7" key="1">
    <citation type="submission" date="2017-09" db="EMBL/GenBank/DDBJ databases">
        <title>The Catabolism of 3,6-Dichlorosalicylic acid is Initiated by the Cytochrome P450 Monooxygenase DsmABC in Rhizorhabdus dicambivorans Ndbn-20.</title>
        <authorList>
            <person name="Na L."/>
        </authorList>
    </citation>
    <scope>NUCLEOTIDE SEQUENCE [LARGE SCALE GENOMIC DNA]</scope>
    <source>
        <strain evidence="6 7">Ndbn-20m</strain>
    </source>
</reference>
<evidence type="ECO:0000313" key="6">
    <source>
        <dbReference type="EMBL" id="PCE41955.1"/>
    </source>
</evidence>
<dbReference type="PROSITE" id="PS00108">
    <property type="entry name" value="PROTEIN_KINASE_ST"/>
    <property type="match status" value="1"/>
</dbReference>
<dbReference type="SUPFAM" id="SSF56112">
    <property type="entry name" value="Protein kinase-like (PK-like)"/>
    <property type="match status" value="1"/>
</dbReference>
<keyword evidence="1" id="KW-0808">Transferase</keyword>
<evidence type="ECO:0000256" key="4">
    <source>
        <dbReference type="ARBA" id="ARBA00022840"/>
    </source>
</evidence>
<gene>
    <name evidence="6" type="ORF">COO09_13115</name>
</gene>
<dbReference type="SMART" id="SM00220">
    <property type="entry name" value="S_TKc"/>
    <property type="match status" value="1"/>
</dbReference>
<dbReference type="InterPro" id="IPR000719">
    <property type="entry name" value="Prot_kinase_dom"/>
</dbReference>
<name>A0A2A4FT82_9SPHN</name>